<dbReference type="EMBL" id="BOMV01000057">
    <property type="protein sequence ID" value="GIE97753.1"/>
    <property type="molecule type" value="Genomic_DNA"/>
</dbReference>
<protein>
    <submittedName>
        <fullName evidence="1">Uncharacterized protein</fullName>
    </submittedName>
</protein>
<evidence type="ECO:0000313" key="2">
    <source>
        <dbReference type="Proteomes" id="UP000636960"/>
    </source>
</evidence>
<dbReference type="AlphaFoldDB" id="A0A919JZV9"/>
<reference evidence="1" key="1">
    <citation type="submission" date="2021-01" db="EMBL/GenBank/DDBJ databases">
        <title>Whole genome shotgun sequence of Actinoplanes rishiriensis NBRC 108556.</title>
        <authorList>
            <person name="Komaki H."/>
            <person name="Tamura T."/>
        </authorList>
    </citation>
    <scope>NUCLEOTIDE SEQUENCE</scope>
    <source>
        <strain evidence="1">NBRC 108556</strain>
    </source>
</reference>
<accession>A0A919JZV9</accession>
<evidence type="ECO:0000313" key="1">
    <source>
        <dbReference type="EMBL" id="GIE97753.1"/>
    </source>
</evidence>
<name>A0A919JZV9_9ACTN</name>
<gene>
    <name evidence="1" type="ORF">Ari01nite_52180</name>
</gene>
<keyword evidence="2" id="KW-1185">Reference proteome</keyword>
<sequence>MCLAVLPVAGCGSVDRRADAAAAVAEQLRRAVANGDGVAACALLAPSAVAELEPACPEAVIDEDLPTTGAVRGADVYGQWAQVRLDDDTVFLAAFGGGWRVVAAGCRSRGEAEPYDCTVQGR</sequence>
<comment type="caution">
    <text evidence="1">The sequence shown here is derived from an EMBL/GenBank/DDBJ whole genome shotgun (WGS) entry which is preliminary data.</text>
</comment>
<dbReference type="RefSeq" id="WP_239163025.1">
    <property type="nucleotide sequence ID" value="NZ_BOMV01000057.1"/>
</dbReference>
<organism evidence="1 2">
    <name type="scientific">Paractinoplanes rishiriensis</name>
    <dbReference type="NCBI Taxonomy" id="1050105"/>
    <lineage>
        <taxon>Bacteria</taxon>
        <taxon>Bacillati</taxon>
        <taxon>Actinomycetota</taxon>
        <taxon>Actinomycetes</taxon>
        <taxon>Micromonosporales</taxon>
        <taxon>Micromonosporaceae</taxon>
        <taxon>Paractinoplanes</taxon>
    </lineage>
</organism>
<proteinExistence type="predicted"/>
<dbReference type="Proteomes" id="UP000636960">
    <property type="component" value="Unassembled WGS sequence"/>
</dbReference>